<comment type="caution">
    <text evidence="3">The sequence shown here is derived from an EMBL/GenBank/DDBJ whole genome shotgun (WGS) entry which is preliminary data.</text>
</comment>
<gene>
    <name evidence="3" type="ORF">GPM918_LOCUS16336</name>
    <name evidence="4" type="ORF">SRO942_LOCUS16336</name>
</gene>
<evidence type="ECO:0000256" key="1">
    <source>
        <dbReference type="SAM" id="SignalP"/>
    </source>
</evidence>
<protein>
    <recommendedName>
        <fullName evidence="2">Chitin-binding type-2 domain-containing protein</fullName>
    </recommendedName>
</protein>
<dbReference type="GO" id="GO:0005576">
    <property type="term" value="C:extracellular region"/>
    <property type="evidence" value="ECO:0007669"/>
    <property type="project" value="InterPro"/>
</dbReference>
<dbReference type="AlphaFoldDB" id="A0A814KJL6"/>
<keyword evidence="1" id="KW-0732">Signal</keyword>
<feature type="domain" description="Chitin-binding type-2" evidence="2">
    <location>
        <begin position="21"/>
        <end position="77"/>
    </location>
</feature>
<keyword evidence="5" id="KW-1185">Reference proteome</keyword>
<feature type="chain" id="PRO_5035684536" description="Chitin-binding type-2 domain-containing protein" evidence="1">
    <location>
        <begin position="21"/>
        <end position="267"/>
    </location>
</feature>
<dbReference type="InterPro" id="IPR036508">
    <property type="entry name" value="Chitin-bd_dom_sf"/>
</dbReference>
<dbReference type="Proteomes" id="UP000663829">
    <property type="component" value="Unassembled WGS sequence"/>
</dbReference>
<dbReference type="InterPro" id="IPR002557">
    <property type="entry name" value="Chitin-bd_dom"/>
</dbReference>
<proteinExistence type="predicted"/>
<evidence type="ECO:0000313" key="5">
    <source>
        <dbReference type="Proteomes" id="UP000663829"/>
    </source>
</evidence>
<reference evidence="3" key="1">
    <citation type="submission" date="2021-02" db="EMBL/GenBank/DDBJ databases">
        <authorList>
            <person name="Nowell W R."/>
        </authorList>
    </citation>
    <scope>NUCLEOTIDE SEQUENCE</scope>
</reference>
<evidence type="ECO:0000313" key="4">
    <source>
        <dbReference type="EMBL" id="CAF3821523.1"/>
    </source>
</evidence>
<feature type="signal peptide" evidence="1">
    <location>
        <begin position="1"/>
        <end position="20"/>
    </location>
</feature>
<dbReference type="EMBL" id="CAJOBC010004272">
    <property type="protein sequence ID" value="CAF3821523.1"/>
    <property type="molecule type" value="Genomic_DNA"/>
</dbReference>
<sequence length="267" mass="28832">MNLGVVIVLAVCVGIQTVSSAFTCTNKVDGMYSNVDDPHTFWYCSNGNSALLTCPHNLVWSQEQLQCDWQSDTTSSSTTTPLTTTITPAPLTTTTPSPLITPVSACPSNGRLLQFDDISATSAWARLPNGYGGFQWTNSCYTNGPNAETGSGFRSAVTSGKYAAFNADGARMIMIINAAKSFNLYSFMATSVWNNDLTLQIKGKRSGITKYTEHVILQVASPAKRIVLNWTDVEIVEFITFGGTPQPGLKGSGTHFAFDDMCISFNK</sequence>
<dbReference type="PROSITE" id="PS50940">
    <property type="entry name" value="CHIT_BIND_II"/>
    <property type="match status" value="1"/>
</dbReference>
<dbReference type="Proteomes" id="UP000681722">
    <property type="component" value="Unassembled WGS sequence"/>
</dbReference>
<evidence type="ECO:0000313" key="3">
    <source>
        <dbReference type="EMBL" id="CAF1052091.1"/>
    </source>
</evidence>
<dbReference type="EMBL" id="CAJNOQ010004272">
    <property type="protein sequence ID" value="CAF1052091.1"/>
    <property type="molecule type" value="Genomic_DNA"/>
</dbReference>
<accession>A0A814KJL6</accession>
<evidence type="ECO:0000259" key="2">
    <source>
        <dbReference type="PROSITE" id="PS50940"/>
    </source>
</evidence>
<dbReference type="Pfam" id="PF01607">
    <property type="entry name" value="CBM_14"/>
    <property type="match status" value="1"/>
</dbReference>
<dbReference type="SMART" id="SM00494">
    <property type="entry name" value="ChtBD2"/>
    <property type="match status" value="1"/>
</dbReference>
<organism evidence="3 5">
    <name type="scientific">Didymodactylos carnosus</name>
    <dbReference type="NCBI Taxonomy" id="1234261"/>
    <lineage>
        <taxon>Eukaryota</taxon>
        <taxon>Metazoa</taxon>
        <taxon>Spiralia</taxon>
        <taxon>Gnathifera</taxon>
        <taxon>Rotifera</taxon>
        <taxon>Eurotatoria</taxon>
        <taxon>Bdelloidea</taxon>
        <taxon>Philodinida</taxon>
        <taxon>Philodinidae</taxon>
        <taxon>Didymodactylos</taxon>
    </lineage>
</organism>
<name>A0A814KJL6_9BILA</name>
<dbReference type="Gene3D" id="3.20.20.80">
    <property type="entry name" value="Glycosidases"/>
    <property type="match status" value="1"/>
</dbReference>
<dbReference type="OrthoDB" id="9999321at2759"/>
<dbReference type="GO" id="GO:0008061">
    <property type="term" value="F:chitin binding"/>
    <property type="evidence" value="ECO:0007669"/>
    <property type="project" value="InterPro"/>
</dbReference>
<dbReference type="SUPFAM" id="SSF57625">
    <property type="entry name" value="Invertebrate chitin-binding proteins"/>
    <property type="match status" value="1"/>
</dbReference>